<dbReference type="GO" id="GO:0004497">
    <property type="term" value="F:monooxygenase activity"/>
    <property type="evidence" value="ECO:0007669"/>
    <property type="project" value="UniProtKB-KW"/>
</dbReference>
<evidence type="ECO:0000313" key="3">
    <source>
        <dbReference type="Proteomes" id="UP000622552"/>
    </source>
</evidence>
<dbReference type="AlphaFoldDB" id="A0A8J7GDH1"/>
<feature type="domain" description="ABM" evidence="1">
    <location>
        <begin position="2"/>
        <end position="76"/>
    </location>
</feature>
<sequence>MLFTVGIWTVKPGHEDAFVAEWEALADWTAMRFEGLGDVAHLLRDRADPHRYISFSGWPDAETVALCRASHEFGKHFDRLNEHLDGYVPGTFDIAAEIHP</sequence>
<dbReference type="SUPFAM" id="SSF54909">
    <property type="entry name" value="Dimeric alpha+beta barrel"/>
    <property type="match status" value="1"/>
</dbReference>
<dbReference type="RefSeq" id="WP_197003594.1">
    <property type="nucleotide sequence ID" value="NZ_BONS01000016.1"/>
</dbReference>
<dbReference type="Proteomes" id="UP000622552">
    <property type="component" value="Unassembled WGS sequence"/>
</dbReference>
<keyword evidence="2" id="KW-0560">Oxidoreductase</keyword>
<reference evidence="2" key="1">
    <citation type="submission" date="2020-11" db="EMBL/GenBank/DDBJ databases">
        <title>Sequencing the genomes of 1000 actinobacteria strains.</title>
        <authorList>
            <person name="Klenk H.-P."/>
        </authorList>
    </citation>
    <scope>NUCLEOTIDE SEQUENCE</scope>
    <source>
        <strain evidence="2">DSM 45356</strain>
    </source>
</reference>
<dbReference type="InterPro" id="IPR007138">
    <property type="entry name" value="ABM_dom"/>
</dbReference>
<gene>
    <name evidence="2" type="ORF">IW245_002838</name>
</gene>
<evidence type="ECO:0000259" key="1">
    <source>
        <dbReference type="Pfam" id="PF03992"/>
    </source>
</evidence>
<proteinExistence type="predicted"/>
<keyword evidence="3" id="KW-1185">Reference proteome</keyword>
<dbReference type="Pfam" id="PF03992">
    <property type="entry name" value="ABM"/>
    <property type="match status" value="1"/>
</dbReference>
<accession>A0A8J7GDH1</accession>
<comment type="caution">
    <text evidence="2">The sequence shown here is derived from an EMBL/GenBank/DDBJ whole genome shotgun (WGS) entry which is preliminary data.</text>
</comment>
<evidence type="ECO:0000313" key="2">
    <source>
        <dbReference type="EMBL" id="MBG6136644.1"/>
    </source>
</evidence>
<dbReference type="EMBL" id="JADOUF010000001">
    <property type="protein sequence ID" value="MBG6136644.1"/>
    <property type="molecule type" value="Genomic_DNA"/>
</dbReference>
<dbReference type="InterPro" id="IPR011008">
    <property type="entry name" value="Dimeric_a/b-barrel"/>
</dbReference>
<protein>
    <submittedName>
        <fullName evidence="2">Heme-degrading monooxygenase HmoA</fullName>
    </submittedName>
</protein>
<dbReference type="Gene3D" id="3.30.70.100">
    <property type="match status" value="1"/>
</dbReference>
<organism evidence="2 3">
    <name type="scientific">Longispora fulva</name>
    <dbReference type="NCBI Taxonomy" id="619741"/>
    <lineage>
        <taxon>Bacteria</taxon>
        <taxon>Bacillati</taxon>
        <taxon>Actinomycetota</taxon>
        <taxon>Actinomycetes</taxon>
        <taxon>Micromonosporales</taxon>
        <taxon>Micromonosporaceae</taxon>
        <taxon>Longispora</taxon>
    </lineage>
</organism>
<name>A0A8J7GDH1_9ACTN</name>
<keyword evidence="2" id="KW-0503">Monooxygenase</keyword>